<comment type="catalytic activity">
    <reaction evidence="7 8">
        <text>cytidine(34) in tRNA(Ile2) + L-lysine + ATP = lysidine(34) in tRNA(Ile2) + AMP + diphosphate + H(+)</text>
        <dbReference type="Rhea" id="RHEA:43744"/>
        <dbReference type="Rhea" id="RHEA-COMP:10625"/>
        <dbReference type="Rhea" id="RHEA-COMP:10670"/>
        <dbReference type="ChEBI" id="CHEBI:15378"/>
        <dbReference type="ChEBI" id="CHEBI:30616"/>
        <dbReference type="ChEBI" id="CHEBI:32551"/>
        <dbReference type="ChEBI" id="CHEBI:33019"/>
        <dbReference type="ChEBI" id="CHEBI:82748"/>
        <dbReference type="ChEBI" id="CHEBI:83665"/>
        <dbReference type="ChEBI" id="CHEBI:456215"/>
        <dbReference type="EC" id="6.3.4.19"/>
    </reaction>
</comment>
<feature type="domain" description="Lysidine-tRNA(Ile) synthetase C-terminal" evidence="9">
    <location>
        <begin position="441"/>
        <end position="513"/>
    </location>
</feature>
<gene>
    <name evidence="8 10" type="primary">tilS</name>
    <name evidence="10" type="ORF">CPT75_06445</name>
</gene>
<keyword evidence="11" id="KW-1185">Reference proteome</keyword>
<evidence type="ECO:0000256" key="8">
    <source>
        <dbReference type="HAMAP-Rule" id="MF_01161"/>
    </source>
</evidence>
<dbReference type="EMBL" id="NXNG01000001">
    <property type="protein sequence ID" value="PWT26774.1"/>
    <property type="molecule type" value="Genomic_DNA"/>
</dbReference>
<dbReference type="NCBIfam" id="TIGR02432">
    <property type="entry name" value="lysidine_TilS_N"/>
    <property type="match status" value="1"/>
</dbReference>
<dbReference type="HAMAP" id="MF_01161">
    <property type="entry name" value="tRNA_Ile_lys_synt"/>
    <property type="match status" value="1"/>
</dbReference>
<dbReference type="Pfam" id="PF11734">
    <property type="entry name" value="TilS_C"/>
    <property type="match status" value="1"/>
</dbReference>
<dbReference type="CDD" id="cd01992">
    <property type="entry name" value="TilS_N"/>
    <property type="match status" value="1"/>
</dbReference>
<evidence type="ECO:0000256" key="5">
    <source>
        <dbReference type="ARBA" id="ARBA00022741"/>
    </source>
</evidence>
<keyword evidence="6 8" id="KW-0067">ATP-binding</keyword>
<dbReference type="PANTHER" id="PTHR43033">
    <property type="entry name" value="TRNA(ILE)-LYSIDINE SYNTHASE-RELATED"/>
    <property type="match status" value="1"/>
</dbReference>
<comment type="subcellular location">
    <subcellularLocation>
        <location evidence="1 8">Cytoplasm</location>
    </subcellularLocation>
</comment>
<dbReference type="SMART" id="SM00977">
    <property type="entry name" value="TilS_C"/>
    <property type="match status" value="1"/>
</dbReference>
<protein>
    <recommendedName>
        <fullName evidence="8">tRNA(Ile)-lysidine synthase</fullName>
        <ecNumber evidence="8">6.3.4.19</ecNumber>
    </recommendedName>
    <alternativeName>
        <fullName evidence="8">tRNA(Ile)-2-lysyl-cytidine synthase</fullName>
    </alternativeName>
    <alternativeName>
        <fullName evidence="8">tRNA(Ile)-lysidine synthetase</fullName>
    </alternativeName>
</protein>
<dbReference type="EC" id="6.3.4.19" evidence="8"/>
<evidence type="ECO:0000256" key="7">
    <source>
        <dbReference type="ARBA" id="ARBA00048539"/>
    </source>
</evidence>
<dbReference type="GO" id="GO:0005737">
    <property type="term" value="C:cytoplasm"/>
    <property type="evidence" value="ECO:0007669"/>
    <property type="project" value="UniProtKB-SubCell"/>
</dbReference>
<dbReference type="SUPFAM" id="SSF56037">
    <property type="entry name" value="PheT/TilS domain"/>
    <property type="match status" value="1"/>
</dbReference>
<dbReference type="InterPro" id="IPR014729">
    <property type="entry name" value="Rossmann-like_a/b/a_fold"/>
</dbReference>
<name>A0A317FYG4_BUTFI</name>
<dbReference type="InterPro" id="IPR011063">
    <property type="entry name" value="TilS/TtcA_N"/>
</dbReference>
<reference evidence="10 11" key="1">
    <citation type="submission" date="2017-09" db="EMBL/GenBank/DDBJ databases">
        <title>High-quality draft genome sequence of Butyrivibrio fibrisolvens INBov1, isolated from cow rumen.</title>
        <authorList>
            <person name="Rodriguez Hernaez J."/>
            <person name="Rivarola M."/>
            <person name="Paniego N."/>
            <person name="Cravero S."/>
            <person name="Ceron Cucchi M."/>
            <person name="Martinez M.C."/>
        </authorList>
    </citation>
    <scope>NUCLEOTIDE SEQUENCE [LARGE SCALE GENOMIC DNA]</scope>
    <source>
        <strain evidence="10 11">INBov1</strain>
    </source>
</reference>
<dbReference type="InterPro" id="IPR012094">
    <property type="entry name" value="tRNA_Ile_lys_synt"/>
</dbReference>
<dbReference type="SUPFAM" id="SSF52402">
    <property type="entry name" value="Adenine nucleotide alpha hydrolases-like"/>
    <property type="match status" value="1"/>
</dbReference>
<comment type="similarity">
    <text evidence="8">Belongs to the tRNA(Ile)-lysidine synthase family.</text>
</comment>
<organism evidence="10 11">
    <name type="scientific">Butyrivibrio fibrisolvens</name>
    <dbReference type="NCBI Taxonomy" id="831"/>
    <lineage>
        <taxon>Bacteria</taxon>
        <taxon>Bacillati</taxon>
        <taxon>Bacillota</taxon>
        <taxon>Clostridia</taxon>
        <taxon>Lachnospirales</taxon>
        <taxon>Lachnospiraceae</taxon>
        <taxon>Butyrivibrio</taxon>
    </lineage>
</organism>
<keyword evidence="4 8" id="KW-0819">tRNA processing</keyword>
<dbReference type="Gene3D" id="3.40.50.620">
    <property type="entry name" value="HUPs"/>
    <property type="match status" value="1"/>
</dbReference>
<evidence type="ECO:0000313" key="11">
    <source>
        <dbReference type="Proteomes" id="UP000245488"/>
    </source>
</evidence>
<dbReference type="InterPro" id="IPR012796">
    <property type="entry name" value="Lysidine-tRNA-synth_C"/>
</dbReference>
<dbReference type="GO" id="GO:0032267">
    <property type="term" value="F:tRNA(Ile)-lysidine synthase activity"/>
    <property type="evidence" value="ECO:0007669"/>
    <property type="project" value="UniProtKB-EC"/>
</dbReference>
<feature type="binding site" evidence="8">
    <location>
        <begin position="28"/>
        <end position="33"/>
    </location>
    <ligand>
        <name>ATP</name>
        <dbReference type="ChEBI" id="CHEBI:30616"/>
    </ligand>
</feature>
<dbReference type="GO" id="GO:0006400">
    <property type="term" value="P:tRNA modification"/>
    <property type="evidence" value="ECO:0007669"/>
    <property type="project" value="UniProtKB-UniRule"/>
</dbReference>
<evidence type="ECO:0000256" key="2">
    <source>
        <dbReference type="ARBA" id="ARBA00022490"/>
    </source>
</evidence>
<dbReference type="Gene3D" id="3.30.465.60">
    <property type="match status" value="1"/>
</dbReference>
<evidence type="ECO:0000313" key="10">
    <source>
        <dbReference type="EMBL" id="PWT26774.1"/>
    </source>
</evidence>
<accession>A0A317FYG4</accession>
<dbReference type="Pfam" id="PF01171">
    <property type="entry name" value="ATP_bind_3"/>
    <property type="match status" value="1"/>
</dbReference>
<proteinExistence type="inferred from homology"/>
<evidence type="ECO:0000256" key="3">
    <source>
        <dbReference type="ARBA" id="ARBA00022598"/>
    </source>
</evidence>
<keyword evidence="3 8" id="KW-0436">Ligase</keyword>
<keyword evidence="5 8" id="KW-0547">Nucleotide-binding</keyword>
<comment type="function">
    <text evidence="8">Ligates lysine onto the cytidine present at position 34 of the AUA codon-specific tRNA(Ile) that contains the anticodon CAU, in an ATP-dependent manner. Cytidine is converted to lysidine, thus changing the amino acid specificity of the tRNA from methionine to isoleucine.</text>
</comment>
<comment type="caution">
    <text evidence="10">The sequence shown here is derived from an EMBL/GenBank/DDBJ whole genome shotgun (WGS) entry which is preliminary data.</text>
</comment>
<keyword evidence="2 8" id="KW-0963">Cytoplasm</keyword>
<dbReference type="InterPro" id="IPR012795">
    <property type="entry name" value="tRNA_Ile_lys_synt_N"/>
</dbReference>
<dbReference type="Proteomes" id="UP000245488">
    <property type="component" value="Chromosome"/>
</dbReference>
<evidence type="ECO:0000259" key="9">
    <source>
        <dbReference type="SMART" id="SM00977"/>
    </source>
</evidence>
<dbReference type="PANTHER" id="PTHR43033:SF1">
    <property type="entry name" value="TRNA(ILE)-LYSIDINE SYNTHASE-RELATED"/>
    <property type="match status" value="1"/>
</dbReference>
<evidence type="ECO:0000256" key="4">
    <source>
        <dbReference type="ARBA" id="ARBA00022694"/>
    </source>
</evidence>
<evidence type="ECO:0000256" key="1">
    <source>
        <dbReference type="ARBA" id="ARBA00004496"/>
    </source>
</evidence>
<comment type="domain">
    <text evidence="8">The N-terminal region contains the highly conserved SGGXDS motif, predicted to be a P-loop motif involved in ATP binding.</text>
</comment>
<dbReference type="AlphaFoldDB" id="A0A317FYG4"/>
<dbReference type="GO" id="GO:0005524">
    <property type="term" value="F:ATP binding"/>
    <property type="evidence" value="ECO:0007669"/>
    <property type="project" value="UniProtKB-UniRule"/>
</dbReference>
<dbReference type="NCBIfam" id="TIGR02433">
    <property type="entry name" value="lysidine_TilS_C"/>
    <property type="match status" value="1"/>
</dbReference>
<evidence type="ECO:0000256" key="6">
    <source>
        <dbReference type="ARBA" id="ARBA00022840"/>
    </source>
</evidence>
<sequence length="519" mass="59401">MDLRQQVLMFIRKENMIQKGDHILAGVSGGADSVCLLVLLHSLMGELSFKLSVLHVNHGIRQEASEDADYVKTLCDNYKVPFYLEEIDVPGMTRELSIGEEEAGRLARYDLFYKKMDEIGAGKLAVAHNMNDQAETFIMNLARGSGLRGLSGIRAVRDKIIRPLLMTSREDIEAYLQDQNILFKTDATNLEDDHTRNRIRHHILPYMTRDINSETLSHISRAAAELSYAQEYIESQAARWLDDNGFGIDKDERSDKTIELNKATAYTTTELNTTIEHSKDLGFNKNAGYDEGMHRSYRLSLQGYRSQPYIIRKYIIMKLLDLVTMHRKDITQAHIEAADRLCMDKAGSKKLNLPYGIRLIRSYDELEIALGRDAVIDDDELVVDLEAINKADNGYIFSFNNTDFRARIIEIQEDDTEDFISKVPRLPYTKWFDYDKILSCPTFRFRRAGDYIVIDKEGHKKSLKKFMTDAKIPENKRNSVILMADGDSIMWVLGYRTSCAYEISASTKHILEIDALSVN</sequence>